<accession>A0ACC6PXX2</accession>
<name>A0ACC6PXX2_9ACTN</name>
<sequence length="122" mass="12893">MAANKVRNLWTAFFSALVALLASVGLTTVASAAQQSAVQTPERADLPRQTRTEAVRGTVPAQSTRWSPTMRDRSLPPTIKQRISAEAHGSSPATRHLPSAESDDAAIEPGSDTLADRALTSA</sequence>
<keyword evidence="2" id="KW-1185">Reference proteome</keyword>
<protein>
    <submittedName>
        <fullName evidence="1">DUF6344 domain-containing protein</fullName>
    </submittedName>
</protein>
<evidence type="ECO:0000313" key="1">
    <source>
        <dbReference type="EMBL" id="MEJ8636130.1"/>
    </source>
</evidence>
<dbReference type="Proteomes" id="UP001377168">
    <property type="component" value="Unassembled WGS sequence"/>
</dbReference>
<dbReference type="EMBL" id="JBBKAJ010000022">
    <property type="protein sequence ID" value="MEJ8636130.1"/>
    <property type="molecule type" value="Genomic_DNA"/>
</dbReference>
<evidence type="ECO:0000313" key="2">
    <source>
        <dbReference type="Proteomes" id="UP001377168"/>
    </source>
</evidence>
<organism evidence="1 2">
    <name type="scientific">Streptomyces achmelvichensis</name>
    <dbReference type="NCBI Taxonomy" id="3134111"/>
    <lineage>
        <taxon>Bacteria</taxon>
        <taxon>Bacillati</taxon>
        <taxon>Actinomycetota</taxon>
        <taxon>Actinomycetes</taxon>
        <taxon>Kitasatosporales</taxon>
        <taxon>Streptomycetaceae</taxon>
        <taxon>Streptomyces</taxon>
    </lineage>
</organism>
<proteinExistence type="predicted"/>
<comment type="caution">
    <text evidence="1">The sequence shown here is derived from an EMBL/GenBank/DDBJ whole genome shotgun (WGS) entry which is preliminary data.</text>
</comment>
<gene>
    <name evidence="1" type="ORF">WKI67_22475</name>
</gene>
<reference evidence="1" key="1">
    <citation type="submission" date="2024-03" db="EMBL/GenBank/DDBJ databases">
        <title>Novel Streptomyces species of biotechnological and ecological value are a feature of Machair soil.</title>
        <authorList>
            <person name="Prole J.R."/>
            <person name="Goodfellow M."/>
            <person name="Allenby N."/>
            <person name="Ward A.C."/>
        </authorList>
    </citation>
    <scope>NUCLEOTIDE SEQUENCE</scope>
    <source>
        <strain evidence="1">MS2.AVA.5</strain>
    </source>
</reference>